<evidence type="ECO:0000313" key="3">
    <source>
        <dbReference type="Proteomes" id="UP000254508"/>
    </source>
</evidence>
<dbReference type="OrthoDB" id="8563547at2"/>
<organism evidence="2 3">
    <name type="scientific">Erythrobacter aureus</name>
    <dbReference type="NCBI Taxonomy" id="2182384"/>
    <lineage>
        <taxon>Bacteria</taxon>
        <taxon>Pseudomonadati</taxon>
        <taxon>Pseudomonadota</taxon>
        <taxon>Alphaproteobacteria</taxon>
        <taxon>Sphingomonadales</taxon>
        <taxon>Erythrobacteraceae</taxon>
        <taxon>Erythrobacter/Porphyrobacter group</taxon>
        <taxon>Erythrobacter</taxon>
    </lineage>
</organism>
<protein>
    <submittedName>
        <fullName evidence="2">Uncharacterized protein</fullName>
    </submittedName>
</protein>
<evidence type="ECO:0000313" key="2">
    <source>
        <dbReference type="EMBL" id="AXK43848.1"/>
    </source>
</evidence>
<geneLocation type="plasmid" evidence="2 3">
    <name>unnamed</name>
</geneLocation>
<dbReference type="Proteomes" id="UP000254508">
    <property type="component" value="Plasmid unnamed"/>
</dbReference>
<reference evidence="2 3" key="1">
    <citation type="submission" date="2018-07" db="EMBL/GenBank/DDBJ databases">
        <title>Genome sequence of Erythrobacter strain YH-07, an antagonistic bacterium isolated from Yellow Sea.</title>
        <authorList>
            <person name="Tang T."/>
            <person name="Liu Q."/>
            <person name="Sun X."/>
        </authorList>
    </citation>
    <scope>NUCLEOTIDE SEQUENCE [LARGE SCALE GENOMIC DNA]</scope>
    <source>
        <strain evidence="2 3">YH-07</strain>
        <plasmid evidence="2 3">unnamed</plasmid>
    </source>
</reference>
<accession>A0A345YIU6</accession>
<feature type="compositionally biased region" description="Basic and acidic residues" evidence="1">
    <location>
        <begin position="60"/>
        <end position="74"/>
    </location>
</feature>
<keyword evidence="2" id="KW-0614">Plasmid</keyword>
<evidence type="ECO:0000256" key="1">
    <source>
        <dbReference type="SAM" id="MobiDB-lite"/>
    </source>
</evidence>
<name>A0A345YIU6_9SPHN</name>
<dbReference type="AlphaFoldDB" id="A0A345YIU6"/>
<dbReference type="EMBL" id="CP031358">
    <property type="protein sequence ID" value="AXK43848.1"/>
    <property type="molecule type" value="Genomic_DNA"/>
</dbReference>
<dbReference type="RefSeq" id="WP_115418161.1">
    <property type="nucleotide sequence ID" value="NZ_CP031358.1"/>
</dbReference>
<feature type="region of interest" description="Disordered" evidence="1">
    <location>
        <begin position="34"/>
        <end position="74"/>
    </location>
</feature>
<sequence>MAVSTMTPTGKLAYEFGNRRLPLQVLQSGRGFYLGTADDGGPVSRESAEYWPTYDEAEGALDKGPDAWTQRDEP</sequence>
<dbReference type="KEGG" id="err:DVR09_15450"/>
<keyword evidence="3" id="KW-1185">Reference proteome</keyword>
<proteinExistence type="predicted"/>
<gene>
    <name evidence="2" type="ORF">DVR09_15450</name>
</gene>